<dbReference type="InterPro" id="IPR016032">
    <property type="entry name" value="Sig_transdc_resp-reg_C-effctor"/>
</dbReference>
<keyword evidence="1" id="KW-0805">Transcription regulation</keyword>
<evidence type="ECO:0000313" key="6">
    <source>
        <dbReference type="Proteomes" id="UP000000271"/>
    </source>
</evidence>
<gene>
    <name evidence="5" type="ordered locus">Bsel_1032</name>
</gene>
<organism evidence="5 6">
    <name type="scientific">Bacillus selenitireducens (strain ATCC 700615 / DSM 15326 / MLS10)</name>
    <dbReference type="NCBI Taxonomy" id="439292"/>
    <lineage>
        <taxon>Bacteria</taxon>
        <taxon>Bacillati</taxon>
        <taxon>Bacillota</taxon>
        <taxon>Bacilli</taxon>
        <taxon>Bacillales</taxon>
        <taxon>Bacillaceae</taxon>
        <taxon>Salisediminibacterium</taxon>
    </lineage>
</organism>
<keyword evidence="2" id="KW-0238">DNA-binding</keyword>
<keyword evidence="6" id="KW-1185">Reference proteome</keyword>
<dbReference type="HOGENOM" id="CLU_1197839_0_0_9"/>
<evidence type="ECO:0000256" key="1">
    <source>
        <dbReference type="ARBA" id="ARBA00023015"/>
    </source>
</evidence>
<reference evidence="5" key="1">
    <citation type="submission" date="2009-10" db="EMBL/GenBank/DDBJ databases">
        <title>Complete sequence of Bacillus selenitireducens MLS10.</title>
        <authorList>
            <consortium name="US DOE Joint Genome Institute"/>
            <person name="Lucas S."/>
            <person name="Copeland A."/>
            <person name="Lapidus A."/>
            <person name="Glavina del Rio T."/>
            <person name="Dalin E."/>
            <person name="Tice H."/>
            <person name="Bruce D."/>
            <person name="Goodwin L."/>
            <person name="Pitluck S."/>
            <person name="Sims D."/>
            <person name="Brettin T."/>
            <person name="Detter J.C."/>
            <person name="Han C."/>
            <person name="Larimer F."/>
            <person name="Land M."/>
            <person name="Hauser L."/>
            <person name="Kyrpides N."/>
            <person name="Ovchinnikova G."/>
            <person name="Stolz J."/>
        </authorList>
    </citation>
    <scope>NUCLEOTIDE SEQUENCE [LARGE SCALE GENOMIC DNA]</scope>
    <source>
        <strain evidence="5">MLS10</strain>
    </source>
</reference>
<name>D6Y0G1_BACIE</name>
<dbReference type="PROSITE" id="PS50043">
    <property type="entry name" value="HTH_LUXR_2"/>
    <property type="match status" value="1"/>
</dbReference>
<dbReference type="EMBL" id="CP001791">
    <property type="protein sequence ID" value="ADH98552.1"/>
    <property type="molecule type" value="Genomic_DNA"/>
</dbReference>
<dbReference type="Pfam" id="PF00196">
    <property type="entry name" value="GerE"/>
    <property type="match status" value="1"/>
</dbReference>
<sequence>MQRTTYHPTTPSKVLFIDRHEHLSREARTRIERTQMSRDIVIDKELPDELSDDTVVFLVLGDYSLESLDEADTLIEKISDKGIHVLLLTIQRPSPSLFPYFNKGLSGMLSKRELFDYYPFVFIGLEKEGVYLEQDLHMDLVEVLYRKKLRHQPIRRLVFRSDDIDVHLTKNEKQVLQLVLDGHNNRKIAELMFLAPSTVSTTISHLLKKLGANDRTDAMVQLIKRGWVDAVR</sequence>
<dbReference type="STRING" id="439292.Bsel_1032"/>
<keyword evidence="3" id="KW-0804">Transcription</keyword>
<dbReference type="AlphaFoldDB" id="D6Y0G1"/>
<dbReference type="CDD" id="cd06170">
    <property type="entry name" value="LuxR_C_like"/>
    <property type="match status" value="1"/>
</dbReference>
<dbReference type="KEGG" id="bse:Bsel_1032"/>
<dbReference type="Proteomes" id="UP000000271">
    <property type="component" value="Chromosome"/>
</dbReference>
<dbReference type="SUPFAM" id="SSF46894">
    <property type="entry name" value="C-terminal effector domain of the bipartite response regulators"/>
    <property type="match status" value="1"/>
</dbReference>
<accession>D6Y0G1</accession>
<dbReference type="InterPro" id="IPR000792">
    <property type="entry name" value="Tscrpt_reg_LuxR_C"/>
</dbReference>
<proteinExistence type="predicted"/>
<dbReference type="GO" id="GO:0006355">
    <property type="term" value="P:regulation of DNA-templated transcription"/>
    <property type="evidence" value="ECO:0007669"/>
    <property type="project" value="InterPro"/>
</dbReference>
<dbReference type="GO" id="GO:0003677">
    <property type="term" value="F:DNA binding"/>
    <property type="evidence" value="ECO:0007669"/>
    <property type="project" value="UniProtKB-KW"/>
</dbReference>
<dbReference type="PRINTS" id="PR00038">
    <property type="entry name" value="HTHLUXR"/>
</dbReference>
<dbReference type="OrthoDB" id="2965189at2"/>
<feature type="domain" description="HTH luxR-type" evidence="4">
    <location>
        <begin position="161"/>
        <end position="226"/>
    </location>
</feature>
<dbReference type="Gene3D" id="1.10.10.10">
    <property type="entry name" value="Winged helix-like DNA-binding domain superfamily/Winged helix DNA-binding domain"/>
    <property type="match status" value="1"/>
</dbReference>
<dbReference type="PANTHER" id="PTHR44688">
    <property type="entry name" value="DNA-BINDING TRANSCRIPTIONAL ACTIVATOR DEVR_DOSR"/>
    <property type="match status" value="1"/>
</dbReference>
<evidence type="ECO:0000256" key="2">
    <source>
        <dbReference type="ARBA" id="ARBA00023125"/>
    </source>
</evidence>
<dbReference type="RefSeq" id="WP_013171977.1">
    <property type="nucleotide sequence ID" value="NC_014219.1"/>
</dbReference>
<dbReference type="InterPro" id="IPR036388">
    <property type="entry name" value="WH-like_DNA-bd_sf"/>
</dbReference>
<evidence type="ECO:0000259" key="4">
    <source>
        <dbReference type="PROSITE" id="PS50043"/>
    </source>
</evidence>
<evidence type="ECO:0000256" key="3">
    <source>
        <dbReference type="ARBA" id="ARBA00023163"/>
    </source>
</evidence>
<protein>
    <submittedName>
        <fullName evidence="5">Transcriptional regulator, LuxR family</fullName>
    </submittedName>
</protein>
<dbReference type="SMART" id="SM00421">
    <property type="entry name" value="HTH_LUXR"/>
    <property type="match status" value="1"/>
</dbReference>
<evidence type="ECO:0000313" key="5">
    <source>
        <dbReference type="EMBL" id="ADH98552.1"/>
    </source>
</evidence>
<dbReference type="eggNOG" id="COG2197">
    <property type="taxonomic scope" value="Bacteria"/>
</dbReference>
<dbReference type="PANTHER" id="PTHR44688:SF16">
    <property type="entry name" value="DNA-BINDING TRANSCRIPTIONAL ACTIVATOR DEVR_DOSR"/>
    <property type="match status" value="1"/>
</dbReference>